<dbReference type="InterPro" id="IPR048020">
    <property type="entry name" value="Transpos_IS3"/>
</dbReference>
<evidence type="ECO:0000313" key="4">
    <source>
        <dbReference type="EMBL" id="UXP30661.1"/>
    </source>
</evidence>
<keyword evidence="9" id="KW-1185">Reference proteome</keyword>
<dbReference type="EMBL" id="CP106679">
    <property type="protein sequence ID" value="UXP32357.1"/>
    <property type="molecule type" value="Genomic_DNA"/>
</dbReference>
<dbReference type="Pfam" id="PF01527">
    <property type="entry name" value="HTH_Tnp_1"/>
    <property type="match status" value="1"/>
</dbReference>
<organism evidence="8 9">
    <name type="scientific">Reichenbachiella agarivorans</name>
    <dbReference type="NCBI Taxonomy" id="2979464"/>
    <lineage>
        <taxon>Bacteria</taxon>
        <taxon>Pseudomonadati</taxon>
        <taxon>Bacteroidota</taxon>
        <taxon>Cytophagia</taxon>
        <taxon>Cytophagales</taxon>
        <taxon>Reichenbachiellaceae</taxon>
        <taxon>Reichenbachiella</taxon>
    </lineage>
</organism>
<feature type="domain" description="Integrase catalytic" evidence="2">
    <location>
        <begin position="192"/>
        <end position="356"/>
    </location>
</feature>
<dbReference type="InterPro" id="IPR012337">
    <property type="entry name" value="RNaseH-like_sf"/>
</dbReference>
<protein>
    <submittedName>
        <fullName evidence="8">IS3 family transposase</fullName>
    </submittedName>
</protein>
<dbReference type="Gene3D" id="1.10.10.60">
    <property type="entry name" value="Homeodomain-like"/>
    <property type="match status" value="1"/>
</dbReference>
<dbReference type="Proteomes" id="UP001065174">
    <property type="component" value="Chromosome"/>
</dbReference>
<dbReference type="RefSeq" id="WP_262308022.1">
    <property type="nucleotide sequence ID" value="NZ_CP106679.1"/>
</dbReference>
<dbReference type="EMBL" id="CP106679">
    <property type="protein sequence ID" value="UXP30661.1"/>
    <property type="molecule type" value="Genomic_DNA"/>
</dbReference>
<reference evidence="8" key="1">
    <citation type="submission" date="2022-09" db="EMBL/GenBank/DDBJ databases">
        <title>Comparative genomics and taxonomic characterization of three novel marine species of genus Reichenbachiella exhibiting antioxidant and polysaccharide degradation activities.</title>
        <authorList>
            <person name="Muhammad N."/>
            <person name="Lee Y.-J."/>
            <person name="Ko J."/>
            <person name="Kim S.-G."/>
        </authorList>
    </citation>
    <scope>NUCLEOTIDE SEQUENCE</scope>
    <source>
        <strain evidence="8">BKB1-1</strain>
    </source>
</reference>
<evidence type="ECO:0000259" key="2">
    <source>
        <dbReference type="PROSITE" id="PS50994"/>
    </source>
</evidence>
<dbReference type="SUPFAM" id="SSF46689">
    <property type="entry name" value="Homeodomain-like"/>
    <property type="match status" value="1"/>
</dbReference>
<dbReference type="PANTHER" id="PTHR47515:SF2">
    <property type="entry name" value="INTEGRASE CORE DOMAIN PROTEIN"/>
    <property type="match status" value="1"/>
</dbReference>
<accession>A0ABY6CR35</accession>
<name>A0ABY6CR35_9BACT</name>
<dbReference type="EMBL" id="CP106679">
    <property type="protein sequence ID" value="UXP32119.1"/>
    <property type="molecule type" value="Genomic_DNA"/>
</dbReference>
<dbReference type="EMBL" id="CP106679">
    <property type="protein sequence ID" value="UXP30575.1"/>
    <property type="molecule type" value="Genomic_DNA"/>
</dbReference>
<evidence type="ECO:0000313" key="9">
    <source>
        <dbReference type="Proteomes" id="UP001065174"/>
    </source>
</evidence>
<evidence type="ECO:0000313" key="8">
    <source>
        <dbReference type="EMBL" id="UXP32952.1"/>
    </source>
</evidence>
<evidence type="ECO:0000313" key="6">
    <source>
        <dbReference type="EMBL" id="UXP32119.1"/>
    </source>
</evidence>
<evidence type="ECO:0000313" key="3">
    <source>
        <dbReference type="EMBL" id="UXP30575.1"/>
    </source>
</evidence>
<feature type="coiled-coil region" evidence="1">
    <location>
        <begin position="49"/>
        <end position="76"/>
    </location>
</feature>
<dbReference type="EMBL" id="CP106679">
    <property type="protein sequence ID" value="UXP32952.1"/>
    <property type="molecule type" value="Genomic_DNA"/>
</dbReference>
<dbReference type="InterPro" id="IPR001584">
    <property type="entry name" value="Integrase_cat-core"/>
</dbReference>
<dbReference type="Pfam" id="PF13683">
    <property type="entry name" value="rve_3"/>
    <property type="match status" value="1"/>
</dbReference>
<keyword evidence="1" id="KW-0175">Coiled coil</keyword>
<dbReference type="SUPFAM" id="SSF53098">
    <property type="entry name" value="Ribonuclease H-like"/>
    <property type="match status" value="1"/>
</dbReference>
<dbReference type="Gene3D" id="3.30.420.10">
    <property type="entry name" value="Ribonuclease H-like superfamily/Ribonuclease H"/>
    <property type="match status" value="1"/>
</dbReference>
<sequence length="381" mass="44944">MKKSTFSPQQIVKILKEFEQGKSAQEVCRHHGISQGTLYNWRKKYGGMEASDLKRLKALEEENAKLKRMYAELALDHQMAKEIIEKKPLKPCDKRRISKELPKYGINRACRVMDVSRSVMYYKPQKDDTPIEVALNDKAAQFPREGFWKAYGRLRLEGKHWNHKRVYRVYKALGLSLRVKKKKRLPARSKQHLEAPNHLNHTWSIDFMQDRLVNGRKIRSFNVMDDANREALHIEVDFSLKSSRVIWVLNHLINRRGKPKRIRMDNGPEFIALMTQTWSYAQEIEFCYIQPGKPTQNAYIERFNGSLRRGVFDAFVFEHIDQAREEVDKWMEDYNNHRPHDSLGRITPKMFGENLQRVQEGTLLDSLKVEVLDNNYKLQLS</sequence>
<dbReference type="NCBIfam" id="NF033516">
    <property type="entry name" value="transpos_IS3"/>
    <property type="match status" value="1"/>
</dbReference>
<evidence type="ECO:0000313" key="7">
    <source>
        <dbReference type="EMBL" id="UXP32357.1"/>
    </source>
</evidence>
<proteinExistence type="predicted"/>
<dbReference type="EMBL" id="CP106679">
    <property type="protein sequence ID" value="UXP31272.1"/>
    <property type="molecule type" value="Genomic_DNA"/>
</dbReference>
<evidence type="ECO:0000256" key="1">
    <source>
        <dbReference type="SAM" id="Coils"/>
    </source>
</evidence>
<dbReference type="InterPro" id="IPR009057">
    <property type="entry name" value="Homeodomain-like_sf"/>
</dbReference>
<dbReference type="InterPro" id="IPR002514">
    <property type="entry name" value="Transposase_8"/>
</dbReference>
<dbReference type="PANTHER" id="PTHR47515">
    <property type="entry name" value="LOW CALCIUM RESPONSE LOCUS PROTEIN T"/>
    <property type="match status" value="1"/>
</dbReference>
<dbReference type="PROSITE" id="PS50994">
    <property type="entry name" value="INTEGRASE"/>
    <property type="match status" value="1"/>
</dbReference>
<dbReference type="InterPro" id="IPR036397">
    <property type="entry name" value="RNaseH_sf"/>
</dbReference>
<gene>
    <name evidence="7" type="ORF">N6H18_00005</name>
    <name evidence="8" type="ORF">N6H18_03155</name>
    <name evidence="3" type="ORF">N6H18_09435</name>
    <name evidence="4" type="ORF">N6H18_09870</name>
    <name evidence="5" type="ORF">N6H18_13025</name>
    <name evidence="6" type="ORF">N6H18_17390</name>
</gene>
<evidence type="ECO:0000313" key="5">
    <source>
        <dbReference type="EMBL" id="UXP31272.1"/>
    </source>
</evidence>